<dbReference type="InterPro" id="IPR007197">
    <property type="entry name" value="rSAM"/>
</dbReference>
<accession>A0A660L6R5</accession>
<dbReference type="SFLD" id="SFLDG01067">
    <property type="entry name" value="SPASM/twitch_domain_containing"/>
    <property type="match status" value="1"/>
</dbReference>
<dbReference type="GO" id="GO:0046872">
    <property type="term" value="F:metal ion binding"/>
    <property type="evidence" value="ECO:0007669"/>
    <property type="project" value="UniProtKB-KW"/>
</dbReference>
<evidence type="ECO:0000256" key="3">
    <source>
        <dbReference type="ARBA" id="ARBA00022691"/>
    </source>
</evidence>
<dbReference type="Gene3D" id="3.20.20.70">
    <property type="entry name" value="Aldolase class I"/>
    <property type="match status" value="1"/>
</dbReference>
<evidence type="ECO:0000256" key="6">
    <source>
        <dbReference type="ARBA" id="ARBA00023014"/>
    </source>
</evidence>
<dbReference type="PANTHER" id="PTHR30352:SF13">
    <property type="entry name" value="GLYCYL-RADICAL ENZYME ACTIVATING ENZYME YJJW-RELATED"/>
    <property type="match status" value="1"/>
</dbReference>
<dbReference type="InterPro" id="IPR034457">
    <property type="entry name" value="Organic_radical-activating"/>
</dbReference>
<organism evidence="8 9">
    <name type="scientific">Brockia lithotrophica</name>
    <dbReference type="NCBI Taxonomy" id="933949"/>
    <lineage>
        <taxon>Bacteria</taxon>
        <taxon>Bacillati</taxon>
        <taxon>Bacillota</taxon>
        <taxon>Bacilli</taxon>
        <taxon>Bacillales</taxon>
        <taxon>Bacillales Family X. Incertae Sedis</taxon>
        <taxon>Brockia</taxon>
    </lineage>
</organism>
<dbReference type="EMBL" id="RBIJ01000001">
    <property type="protein sequence ID" value="RKQ88519.1"/>
    <property type="molecule type" value="Genomic_DNA"/>
</dbReference>
<keyword evidence="8" id="KW-0456">Lyase</keyword>
<name>A0A660L6R5_9BACL</name>
<keyword evidence="8" id="KW-0670">Pyruvate</keyword>
<keyword evidence="3" id="KW-0949">S-adenosyl-L-methionine</keyword>
<dbReference type="GO" id="GO:0016829">
    <property type="term" value="F:lyase activity"/>
    <property type="evidence" value="ECO:0007669"/>
    <property type="project" value="UniProtKB-KW"/>
</dbReference>
<keyword evidence="6" id="KW-0411">Iron-sulfur</keyword>
<keyword evidence="2" id="KW-0004">4Fe-4S</keyword>
<dbReference type="PROSITE" id="PS51918">
    <property type="entry name" value="RADICAL_SAM"/>
    <property type="match status" value="1"/>
</dbReference>
<dbReference type="OrthoDB" id="9782387at2"/>
<evidence type="ECO:0000256" key="5">
    <source>
        <dbReference type="ARBA" id="ARBA00023004"/>
    </source>
</evidence>
<evidence type="ECO:0000259" key="7">
    <source>
        <dbReference type="PROSITE" id="PS51918"/>
    </source>
</evidence>
<keyword evidence="5" id="KW-0408">Iron</keyword>
<evidence type="ECO:0000256" key="1">
    <source>
        <dbReference type="ARBA" id="ARBA00001966"/>
    </source>
</evidence>
<dbReference type="Pfam" id="PF04055">
    <property type="entry name" value="Radical_SAM"/>
    <property type="match status" value="1"/>
</dbReference>
<feature type="domain" description="Radical SAM core" evidence="7">
    <location>
        <begin position="11"/>
        <end position="223"/>
    </location>
</feature>
<dbReference type="PANTHER" id="PTHR30352">
    <property type="entry name" value="PYRUVATE FORMATE-LYASE-ACTIVATING ENZYME"/>
    <property type="match status" value="1"/>
</dbReference>
<dbReference type="SFLD" id="SFLDG01094">
    <property type="entry name" value="Uncharacterised_Radical_SAM_Su"/>
    <property type="match status" value="1"/>
</dbReference>
<keyword evidence="4" id="KW-0479">Metal-binding</keyword>
<comment type="cofactor">
    <cofactor evidence="1">
        <name>[4Fe-4S] cluster</name>
        <dbReference type="ChEBI" id="CHEBI:49883"/>
    </cofactor>
</comment>
<dbReference type="GO" id="GO:0051539">
    <property type="term" value="F:4 iron, 4 sulfur cluster binding"/>
    <property type="evidence" value="ECO:0007669"/>
    <property type="project" value="UniProtKB-KW"/>
</dbReference>
<sequence>MFYDFLPLTLVDYPGHVAATAFISGCNFRCPYCHNSELIRVQPNPRRTEDEFLAYLRSRADALEGVCITGGEPTLWKGLPELLRRIKDLGLKVKLDSQGSRPHVLEALFREGLVDYIAMDVKAPREKYGEYVWDLRDVDRVAESIELIKALAPDYEFRTTVVERLHTVEDVLEIARWVAPCKRYALQAYRPSPGVKDVEASGETPTPASMLEEIKKRLPEGIEEVLLRTYA</sequence>
<evidence type="ECO:0000256" key="4">
    <source>
        <dbReference type="ARBA" id="ARBA00022723"/>
    </source>
</evidence>
<dbReference type="InterPro" id="IPR012840">
    <property type="entry name" value="NrdG2"/>
</dbReference>
<dbReference type="SUPFAM" id="SSF102114">
    <property type="entry name" value="Radical SAM enzymes"/>
    <property type="match status" value="1"/>
</dbReference>
<evidence type="ECO:0000256" key="2">
    <source>
        <dbReference type="ARBA" id="ARBA00022485"/>
    </source>
</evidence>
<dbReference type="SFLD" id="SFLDS00029">
    <property type="entry name" value="Radical_SAM"/>
    <property type="match status" value="2"/>
</dbReference>
<dbReference type="InterPro" id="IPR006638">
    <property type="entry name" value="Elp3/MiaA/NifB-like_rSAM"/>
</dbReference>
<dbReference type="SMART" id="SM00729">
    <property type="entry name" value="Elp3"/>
    <property type="match status" value="1"/>
</dbReference>
<proteinExistence type="predicted"/>
<gene>
    <name evidence="8" type="ORF">C7438_0152</name>
</gene>
<protein>
    <submittedName>
        <fullName evidence="8">Pyruvate formate lyase activating enzyme</fullName>
    </submittedName>
</protein>
<keyword evidence="9" id="KW-1185">Reference proteome</keyword>
<reference evidence="8 9" key="1">
    <citation type="submission" date="2018-10" db="EMBL/GenBank/DDBJ databases">
        <title>Genomic Encyclopedia of Type Strains, Phase IV (KMG-IV): sequencing the most valuable type-strain genomes for metagenomic binning, comparative biology and taxonomic classification.</title>
        <authorList>
            <person name="Goeker M."/>
        </authorList>
    </citation>
    <scope>NUCLEOTIDE SEQUENCE [LARGE SCALE GENOMIC DNA]</scope>
    <source>
        <strain evidence="8 9">DSM 22653</strain>
    </source>
</reference>
<dbReference type="CDD" id="cd01335">
    <property type="entry name" value="Radical_SAM"/>
    <property type="match status" value="1"/>
</dbReference>
<comment type="caution">
    <text evidence="8">The sequence shown here is derived from an EMBL/GenBank/DDBJ whole genome shotgun (WGS) entry which is preliminary data.</text>
</comment>
<evidence type="ECO:0000313" key="8">
    <source>
        <dbReference type="EMBL" id="RKQ88519.1"/>
    </source>
</evidence>
<dbReference type="Proteomes" id="UP000267019">
    <property type="component" value="Unassembled WGS sequence"/>
</dbReference>
<dbReference type="AlphaFoldDB" id="A0A660L6R5"/>
<dbReference type="RefSeq" id="WP_121443452.1">
    <property type="nucleotide sequence ID" value="NZ_RBIJ01000001.1"/>
</dbReference>
<dbReference type="InterPro" id="IPR058240">
    <property type="entry name" value="rSAM_sf"/>
</dbReference>
<dbReference type="InterPro" id="IPR013785">
    <property type="entry name" value="Aldolase_TIM"/>
</dbReference>
<dbReference type="NCBIfam" id="TIGR02495">
    <property type="entry name" value="NrdG2"/>
    <property type="match status" value="1"/>
</dbReference>
<evidence type="ECO:0000313" key="9">
    <source>
        <dbReference type="Proteomes" id="UP000267019"/>
    </source>
</evidence>